<organism evidence="5 7">
    <name type="scientific">Macrostomum lignano</name>
    <dbReference type="NCBI Taxonomy" id="282301"/>
    <lineage>
        <taxon>Eukaryota</taxon>
        <taxon>Metazoa</taxon>
        <taxon>Spiralia</taxon>
        <taxon>Lophotrochozoa</taxon>
        <taxon>Platyhelminthes</taxon>
        <taxon>Rhabditophora</taxon>
        <taxon>Macrostomorpha</taxon>
        <taxon>Macrostomida</taxon>
        <taxon>Macrostomidae</taxon>
        <taxon>Macrostomum</taxon>
    </lineage>
</organism>
<proteinExistence type="predicted"/>
<dbReference type="PANTHER" id="PTHR13005:SF4">
    <property type="entry name" value="CYSTEINE-RICH HYDROPHOBIC PROTEIN"/>
    <property type="match status" value="1"/>
</dbReference>
<dbReference type="Pfam" id="PF10256">
    <property type="entry name" value="Erf4"/>
    <property type="match status" value="1"/>
</dbReference>
<dbReference type="WBParaSite" id="maker-uti_cns_0045342-snap-gene-0.3-mRNA-1">
    <property type="protein sequence ID" value="maker-uti_cns_0045342-snap-gene-0.3-mRNA-1"/>
    <property type="gene ID" value="maker-uti_cns_0045342-snap-gene-0.3"/>
</dbReference>
<evidence type="ECO:0000256" key="3">
    <source>
        <dbReference type="SAM" id="Phobius"/>
    </source>
</evidence>
<evidence type="ECO:0000313" key="5">
    <source>
        <dbReference type="Proteomes" id="UP000095280"/>
    </source>
</evidence>
<evidence type="ECO:0000259" key="4">
    <source>
        <dbReference type="Pfam" id="PF10256"/>
    </source>
</evidence>
<dbReference type="PANTHER" id="PTHR13005">
    <property type="entry name" value="CYSTEINE-RICH HYDROPHOBIC DOMAIN PROTEIN BRAIN X-LINKED PROTEIN"/>
    <property type="match status" value="1"/>
</dbReference>
<keyword evidence="5" id="KW-1185">Reference proteome</keyword>
<evidence type="ECO:0000256" key="2">
    <source>
        <dbReference type="ARBA" id="ARBA00023136"/>
    </source>
</evidence>
<feature type="transmembrane region" description="Helical" evidence="3">
    <location>
        <begin position="90"/>
        <end position="110"/>
    </location>
</feature>
<dbReference type="GO" id="GO:0016020">
    <property type="term" value="C:membrane"/>
    <property type="evidence" value="ECO:0007669"/>
    <property type="project" value="UniProtKB-SubCell"/>
</dbReference>
<dbReference type="OrthoDB" id="67682at2759"/>
<evidence type="ECO:0000256" key="1">
    <source>
        <dbReference type="ARBA" id="ARBA00004370"/>
    </source>
</evidence>
<reference evidence="6 7" key="1">
    <citation type="submission" date="2016-11" db="UniProtKB">
        <authorList>
            <consortium name="WormBaseParasite"/>
        </authorList>
    </citation>
    <scope>IDENTIFICATION</scope>
</reference>
<protein>
    <submittedName>
        <fullName evidence="6 7">Erf4 domain-containing protein</fullName>
    </submittedName>
</protein>
<dbReference type="STRING" id="282301.A0A1I8IVI8"/>
<evidence type="ECO:0000313" key="6">
    <source>
        <dbReference type="WBParaSite" id="maker-uti_cns_0012895-snap-gene-0.2-mRNA-1"/>
    </source>
</evidence>
<dbReference type="WBParaSite" id="maker-uti_cns_0016889-snap-gene-0.1-mRNA-1">
    <property type="protein sequence ID" value="maker-uti_cns_0016889-snap-gene-0.1-mRNA-1"/>
    <property type="gene ID" value="maker-uti_cns_0016889-snap-gene-0.1"/>
</dbReference>
<evidence type="ECO:0000313" key="7">
    <source>
        <dbReference type="WBParaSite" id="maker-uti_cns_0016889-snap-gene-0.1-mRNA-1"/>
    </source>
</evidence>
<dbReference type="InterPro" id="IPR039735">
    <property type="entry name" value="CHIC1/2"/>
</dbReference>
<name>A0A1I8IVI8_9PLAT</name>
<comment type="subcellular location">
    <subcellularLocation>
        <location evidence="1">Membrane</location>
    </subcellularLocation>
</comment>
<sequence length="170" mass="19618">MTSSPDDVNLDAIHYADDDDIGQAMLSNFPQPDPIIIRGNGNVTLFGLNSRFSSDYPNELLGRVAPEEFKQTVDRVNSILRKTMPMNLKWYICGCFCCCCTLGCSMWPVVCLNKRTRSTIEKALEWENDNLYHRLRLHWRLTRLRFDSSAMMEYVLELSTLPKPSIQYPD</sequence>
<feature type="domain" description="Golgin subfamily A member 7/ERF4" evidence="4">
    <location>
        <begin position="50"/>
        <end position="139"/>
    </location>
</feature>
<keyword evidence="3" id="KW-1133">Transmembrane helix</keyword>
<dbReference type="InterPro" id="IPR019383">
    <property type="entry name" value="Golgin_A_7/ERF4"/>
</dbReference>
<dbReference type="Proteomes" id="UP000095280">
    <property type="component" value="Unplaced"/>
</dbReference>
<keyword evidence="3" id="KW-0812">Transmembrane</keyword>
<dbReference type="AlphaFoldDB" id="A0A1I8IVI8"/>
<dbReference type="WBParaSite" id="maker-uti_cns_0012895-snap-gene-0.2-mRNA-1">
    <property type="protein sequence ID" value="maker-uti_cns_0012895-snap-gene-0.2-mRNA-1"/>
    <property type="gene ID" value="maker-uti_cns_0012895-snap-gene-0.2"/>
</dbReference>
<accession>A0A1I8IVI8</accession>
<keyword evidence="2 3" id="KW-0472">Membrane</keyword>